<dbReference type="EMBL" id="BTRK01000003">
    <property type="protein sequence ID" value="GMR40440.1"/>
    <property type="molecule type" value="Genomic_DNA"/>
</dbReference>
<feature type="domain" description="ShKT" evidence="2">
    <location>
        <begin position="64"/>
        <end position="110"/>
    </location>
</feature>
<evidence type="ECO:0000256" key="1">
    <source>
        <dbReference type="PROSITE-ProRule" id="PRU01005"/>
    </source>
</evidence>
<dbReference type="Gene3D" id="1.10.10.1940">
    <property type="match status" value="2"/>
</dbReference>
<reference evidence="4" key="1">
    <citation type="submission" date="2022-10" db="EMBL/GenBank/DDBJ databases">
        <title>Genome assembly of Pristionchus species.</title>
        <authorList>
            <person name="Yoshida K."/>
            <person name="Sommer R.J."/>
        </authorList>
    </citation>
    <scope>NUCLEOTIDE SEQUENCE [LARGE SCALE GENOMIC DNA]</scope>
    <source>
        <strain evidence="4">RS5460</strain>
    </source>
</reference>
<comment type="caution">
    <text evidence="3">The sequence shown here is derived from an EMBL/GenBank/DDBJ whole genome shotgun (WGS) entry which is preliminary data.</text>
</comment>
<evidence type="ECO:0000313" key="3">
    <source>
        <dbReference type="EMBL" id="GMR40440.1"/>
    </source>
</evidence>
<dbReference type="PANTHER" id="PTHR46707">
    <property type="entry name" value="PROTEIN CBG07468"/>
    <property type="match status" value="1"/>
</dbReference>
<dbReference type="Pfam" id="PF01549">
    <property type="entry name" value="ShK"/>
    <property type="match status" value="2"/>
</dbReference>
<proteinExistence type="predicted"/>
<dbReference type="PROSITE" id="PS51670">
    <property type="entry name" value="SHKT"/>
    <property type="match status" value="1"/>
</dbReference>
<protein>
    <recommendedName>
        <fullName evidence="2">ShKT domain-containing protein</fullName>
    </recommendedName>
</protein>
<evidence type="ECO:0000259" key="2">
    <source>
        <dbReference type="PROSITE" id="PS51670"/>
    </source>
</evidence>
<dbReference type="PANTHER" id="PTHR46707:SF1">
    <property type="entry name" value="COEXPRESSED WITH POLYCYSTINS-RELATED"/>
    <property type="match status" value="1"/>
</dbReference>
<gene>
    <name evidence="3" type="ORF">PMAYCL1PPCAC_10635</name>
</gene>
<name>A0AAN4ZNW8_9BILA</name>
<feature type="non-terminal residue" evidence="3">
    <location>
        <position position="198"/>
    </location>
</feature>
<accession>A0AAN4ZNW8</accession>
<evidence type="ECO:0000313" key="4">
    <source>
        <dbReference type="Proteomes" id="UP001328107"/>
    </source>
</evidence>
<organism evidence="3 4">
    <name type="scientific">Pristionchus mayeri</name>
    <dbReference type="NCBI Taxonomy" id="1317129"/>
    <lineage>
        <taxon>Eukaryota</taxon>
        <taxon>Metazoa</taxon>
        <taxon>Ecdysozoa</taxon>
        <taxon>Nematoda</taxon>
        <taxon>Chromadorea</taxon>
        <taxon>Rhabditida</taxon>
        <taxon>Rhabditina</taxon>
        <taxon>Diplogasteromorpha</taxon>
        <taxon>Diplogasteroidea</taxon>
        <taxon>Neodiplogasteridae</taxon>
        <taxon>Pristionchus</taxon>
    </lineage>
</organism>
<dbReference type="AlphaFoldDB" id="A0AAN4ZNW8"/>
<comment type="caution">
    <text evidence="1">Lacks conserved residue(s) required for the propagation of feature annotation.</text>
</comment>
<feature type="non-terminal residue" evidence="3">
    <location>
        <position position="1"/>
    </location>
</feature>
<dbReference type="SMART" id="SM00254">
    <property type="entry name" value="ShKT"/>
    <property type="match status" value="2"/>
</dbReference>
<sequence length="198" mass="20297">ILLLALVSQVAAQCSTKENTNCVNFVKNGYCNNAGYTLAQKQATCGISCGLCTAAGVPIVKGQCTGDANANCASWAANGFCTNAAYSTAMIQSYCCKTCAASPAFPTTDCAVLYEGASTEIAAPKGSNLVPIMNNAPLTKVFVKTGCKLTMYTDFMTTPMTQATGSPFAPTTDSFITLTGTAASTIGATGVLLFDCTC</sequence>
<dbReference type="InterPro" id="IPR003582">
    <property type="entry name" value="ShKT_dom"/>
</dbReference>
<dbReference type="Proteomes" id="UP001328107">
    <property type="component" value="Unassembled WGS sequence"/>
</dbReference>
<keyword evidence="4" id="KW-1185">Reference proteome</keyword>